<feature type="domain" description="Zinc finger ZPR1-type" evidence="5">
    <location>
        <begin position="14"/>
        <end position="172"/>
    </location>
</feature>
<keyword evidence="4" id="KW-0862">Zinc</keyword>
<evidence type="ECO:0000256" key="4">
    <source>
        <dbReference type="ARBA" id="ARBA00022833"/>
    </source>
</evidence>
<dbReference type="NCBIfam" id="TIGR00340">
    <property type="entry name" value="zpr1_rel"/>
    <property type="match status" value="1"/>
</dbReference>
<accession>A0A0F9Q2F5</accession>
<evidence type="ECO:0000259" key="5">
    <source>
        <dbReference type="SMART" id="SM00709"/>
    </source>
</evidence>
<dbReference type="EMBL" id="LAZR01001950">
    <property type="protein sequence ID" value="KKN36679.1"/>
    <property type="molecule type" value="Genomic_DNA"/>
</dbReference>
<name>A0A0F9Q2F5_9ZZZZ</name>
<evidence type="ECO:0000256" key="1">
    <source>
        <dbReference type="ARBA" id="ARBA00008354"/>
    </source>
</evidence>
<sequence>MSKENRNSEIIYSFKCPLCQKGEIEILKTIYDLPDGDKMLILKFECDKCNFLKNDVIPLTTNMEAGIITLKVSEEEDLKSKIYRSPKGRLEIPELELIVEPGPRADFYYTNVEGILYRFENAVSIYRRSLEEDDPEIKEIDEILNNLKKAMEGKFNFTLKLTDTQGGSYIIPQDKSKYTFQKIEKSEE</sequence>
<dbReference type="InterPro" id="IPR040141">
    <property type="entry name" value="ZPR1"/>
</dbReference>
<comment type="similarity">
    <text evidence="1">Belongs to the ZPR1 family.</text>
</comment>
<dbReference type="InterPro" id="IPR004457">
    <property type="entry name" value="Znf_ZPR1"/>
</dbReference>
<protein>
    <recommendedName>
        <fullName evidence="5">Zinc finger ZPR1-type domain-containing protein</fullName>
    </recommendedName>
</protein>
<evidence type="ECO:0000256" key="3">
    <source>
        <dbReference type="ARBA" id="ARBA00022771"/>
    </source>
</evidence>
<organism evidence="6">
    <name type="scientific">marine sediment metagenome</name>
    <dbReference type="NCBI Taxonomy" id="412755"/>
    <lineage>
        <taxon>unclassified sequences</taxon>
        <taxon>metagenomes</taxon>
        <taxon>ecological metagenomes</taxon>
    </lineage>
</organism>
<keyword evidence="3" id="KW-0863">Zinc-finger</keyword>
<dbReference type="Gene3D" id="2.60.120.1040">
    <property type="entry name" value="ZPR1, A/B domain"/>
    <property type="match status" value="1"/>
</dbReference>
<evidence type="ECO:0000313" key="6">
    <source>
        <dbReference type="EMBL" id="KKN36679.1"/>
    </source>
</evidence>
<dbReference type="GO" id="GO:0005634">
    <property type="term" value="C:nucleus"/>
    <property type="evidence" value="ECO:0007669"/>
    <property type="project" value="TreeGrafter"/>
</dbReference>
<dbReference type="InterPro" id="IPR042451">
    <property type="entry name" value="ZPR1_A/B_dom"/>
</dbReference>
<proteinExistence type="inferred from homology"/>
<keyword evidence="2" id="KW-0479">Metal-binding</keyword>
<gene>
    <name evidence="6" type="ORF">LCGC14_0771130</name>
</gene>
<dbReference type="Pfam" id="PF22794">
    <property type="entry name" value="jr-ZPR1"/>
    <property type="match status" value="1"/>
</dbReference>
<dbReference type="NCBIfam" id="TIGR00310">
    <property type="entry name" value="ZPR1_znf"/>
    <property type="match status" value="1"/>
</dbReference>
<evidence type="ECO:0000256" key="2">
    <source>
        <dbReference type="ARBA" id="ARBA00022723"/>
    </source>
</evidence>
<reference evidence="6" key="1">
    <citation type="journal article" date="2015" name="Nature">
        <title>Complex archaea that bridge the gap between prokaryotes and eukaryotes.</title>
        <authorList>
            <person name="Spang A."/>
            <person name="Saw J.H."/>
            <person name="Jorgensen S.L."/>
            <person name="Zaremba-Niedzwiedzka K."/>
            <person name="Martijn J."/>
            <person name="Lind A.E."/>
            <person name="van Eijk R."/>
            <person name="Schleper C."/>
            <person name="Guy L."/>
            <person name="Ettema T.J."/>
        </authorList>
    </citation>
    <scope>NUCLEOTIDE SEQUENCE</scope>
</reference>
<dbReference type="InterPro" id="IPR004470">
    <property type="entry name" value="ZPR1-like_arc"/>
</dbReference>
<dbReference type="SMART" id="SM00709">
    <property type="entry name" value="Zpr1"/>
    <property type="match status" value="1"/>
</dbReference>
<comment type="caution">
    <text evidence="6">The sequence shown here is derived from an EMBL/GenBank/DDBJ whole genome shotgun (WGS) entry which is preliminary data.</text>
</comment>
<dbReference type="AlphaFoldDB" id="A0A0F9Q2F5"/>
<dbReference type="PANTHER" id="PTHR10876">
    <property type="entry name" value="ZINC FINGER PROTEIN ZPR1"/>
    <property type="match status" value="1"/>
</dbReference>
<dbReference type="PANTHER" id="PTHR10876:SF0">
    <property type="entry name" value="ZINC FINGER PROTEIN ZPR1"/>
    <property type="match status" value="1"/>
</dbReference>
<dbReference type="GO" id="GO:0008270">
    <property type="term" value="F:zinc ion binding"/>
    <property type="evidence" value="ECO:0007669"/>
    <property type="project" value="UniProtKB-KW"/>
</dbReference>
<dbReference type="InterPro" id="IPR056180">
    <property type="entry name" value="ZPR1_jr_dom"/>
</dbReference>